<evidence type="ECO:0000313" key="2">
    <source>
        <dbReference type="EnsemblProtists" id="HpaP810669"/>
    </source>
</evidence>
<evidence type="ECO:0000256" key="1">
    <source>
        <dbReference type="SAM" id="MobiDB-lite"/>
    </source>
</evidence>
<reference evidence="3" key="1">
    <citation type="journal article" date="2010" name="Science">
        <title>Signatures of adaptation to obligate biotrophy in the Hyaloperonospora arabidopsidis genome.</title>
        <authorList>
            <person name="Baxter L."/>
            <person name="Tripathy S."/>
            <person name="Ishaque N."/>
            <person name="Boot N."/>
            <person name="Cabral A."/>
            <person name="Kemen E."/>
            <person name="Thines M."/>
            <person name="Ah-Fong A."/>
            <person name="Anderson R."/>
            <person name="Badejoko W."/>
            <person name="Bittner-Eddy P."/>
            <person name="Boore J.L."/>
            <person name="Chibucos M.C."/>
            <person name="Coates M."/>
            <person name="Dehal P."/>
            <person name="Delehaunty K."/>
            <person name="Dong S."/>
            <person name="Downton P."/>
            <person name="Dumas B."/>
            <person name="Fabro G."/>
            <person name="Fronick C."/>
            <person name="Fuerstenberg S.I."/>
            <person name="Fulton L."/>
            <person name="Gaulin E."/>
            <person name="Govers F."/>
            <person name="Hughes L."/>
            <person name="Humphray S."/>
            <person name="Jiang R.H."/>
            <person name="Judelson H."/>
            <person name="Kamoun S."/>
            <person name="Kyung K."/>
            <person name="Meijer H."/>
            <person name="Minx P."/>
            <person name="Morris P."/>
            <person name="Nelson J."/>
            <person name="Phuntumart V."/>
            <person name="Qutob D."/>
            <person name="Rehmany A."/>
            <person name="Rougon-Cardoso A."/>
            <person name="Ryden P."/>
            <person name="Torto-Alalibo T."/>
            <person name="Studholme D."/>
            <person name="Wang Y."/>
            <person name="Win J."/>
            <person name="Wood J."/>
            <person name="Clifton S.W."/>
            <person name="Rogers J."/>
            <person name="Van den Ackerveken G."/>
            <person name="Jones J.D."/>
            <person name="McDowell J.M."/>
            <person name="Beynon J."/>
            <person name="Tyler B.M."/>
        </authorList>
    </citation>
    <scope>NUCLEOTIDE SEQUENCE [LARGE SCALE GENOMIC DNA]</scope>
    <source>
        <strain evidence="3">Emoy2</strain>
    </source>
</reference>
<dbReference type="HOGENOM" id="CLU_1269016_0_0_1"/>
<feature type="region of interest" description="Disordered" evidence="1">
    <location>
        <begin position="152"/>
        <end position="181"/>
    </location>
</feature>
<keyword evidence="3" id="KW-1185">Reference proteome</keyword>
<organism evidence="2 3">
    <name type="scientific">Hyaloperonospora arabidopsidis (strain Emoy2)</name>
    <name type="common">Downy mildew agent</name>
    <name type="synonym">Peronospora arabidopsidis</name>
    <dbReference type="NCBI Taxonomy" id="559515"/>
    <lineage>
        <taxon>Eukaryota</taxon>
        <taxon>Sar</taxon>
        <taxon>Stramenopiles</taxon>
        <taxon>Oomycota</taxon>
        <taxon>Peronosporomycetes</taxon>
        <taxon>Peronosporales</taxon>
        <taxon>Peronosporaceae</taxon>
        <taxon>Hyaloperonospora</taxon>
    </lineage>
</organism>
<feature type="region of interest" description="Disordered" evidence="1">
    <location>
        <begin position="35"/>
        <end position="86"/>
    </location>
</feature>
<reference evidence="2" key="2">
    <citation type="submission" date="2015-06" db="UniProtKB">
        <authorList>
            <consortium name="EnsemblProtists"/>
        </authorList>
    </citation>
    <scope>IDENTIFICATION</scope>
    <source>
        <strain evidence="2">Emoy2</strain>
    </source>
</reference>
<dbReference type="EMBL" id="JH597987">
    <property type="status" value="NOT_ANNOTATED_CDS"/>
    <property type="molecule type" value="Genomic_DNA"/>
</dbReference>
<sequence length="218" mass="24249">MVLNSRGCSRLVLTKVLFHDPTRLVLVSHTQIGSRLRAQRRRHHAQGAAAARQDEEEARGQRPRRHERRRGHHIRRHSPDVGPLRAVAAGEPPQAVRARAHLHVRGLDPHCDQPVQAARSRVQRGQDDGILRQSHGHVAAPCVCAGGPRVHAADPGRGTGSSQSEHYYQRRERVGQDRDDQDHYAVLGARDELPEDVGRRDSSCHAVGCCGICRTINF</sequence>
<name>M4BVX5_HYAAE</name>
<dbReference type="AlphaFoldDB" id="M4BVX5"/>
<protein>
    <submittedName>
        <fullName evidence="2">Uncharacterized protein</fullName>
    </submittedName>
</protein>
<dbReference type="VEuPathDB" id="FungiDB:HpaG810669"/>
<feature type="compositionally biased region" description="Basic and acidic residues" evidence="1">
    <location>
        <begin position="167"/>
        <end position="181"/>
    </location>
</feature>
<dbReference type="InParanoid" id="M4BVX5"/>
<proteinExistence type="predicted"/>
<accession>M4BVX5</accession>
<dbReference type="Proteomes" id="UP000011713">
    <property type="component" value="Unassembled WGS sequence"/>
</dbReference>
<dbReference type="EnsemblProtists" id="HpaT810669">
    <property type="protein sequence ID" value="HpaP810669"/>
    <property type="gene ID" value="HpaG810669"/>
</dbReference>
<feature type="compositionally biased region" description="Basic residues" evidence="1">
    <location>
        <begin position="61"/>
        <end position="76"/>
    </location>
</feature>
<evidence type="ECO:0000313" key="3">
    <source>
        <dbReference type="Proteomes" id="UP000011713"/>
    </source>
</evidence>